<dbReference type="InterPro" id="IPR045748">
    <property type="entry name" value="DcaP"/>
</dbReference>
<dbReference type="OrthoDB" id="190887at2"/>
<name>A0A318EG70_9GAMM</name>
<dbReference type="RefSeq" id="WP_110264629.1">
    <property type="nucleotide sequence ID" value="NZ_CAWNXA010000003.1"/>
</dbReference>
<organism evidence="1 2">
    <name type="scientific">Sinimarinibacterium flocculans</name>
    <dbReference type="NCBI Taxonomy" id="985250"/>
    <lineage>
        <taxon>Bacteria</taxon>
        <taxon>Pseudomonadati</taxon>
        <taxon>Pseudomonadota</taxon>
        <taxon>Gammaproteobacteria</taxon>
        <taxon>Nevskiales</taxon>
        <taxon>Nevskiaceae</taxon>
        <taxon>Sinimarinibacterium</taxon>
    </lineage>
</organism>
<protein>
    <submittedName>
        <fullName evidence="1">Porin-like protein</fullName>
    </submittedName>
</protein>
<keyword evidence="2" id="KW-1185">Reference proteome</keyword>
<dbReference type="EMBL" id="QICN01000003">
    <property type="protein sequence ID" value="PXV69716.1"/>
    <property type="molecule type" value="Genomic_DNA"/>
</dbReference>
<comment type="caution">
    <text evidence="1">The sequence shown here is derived from an EMBL/GenBank/DDBJ whole genome shotgun (WGS) entry which is preliminary data.</text>
</comment>
<gene>
    <name evidence="1" type="ORF">C8D93_103292</name>
</gene>
<sequence>MNGNDTHTGPARRAPQWLGSAVAATLACGAGGAQAGEAKVGDTTLSWGGYVKLDVLYSSFSEGEIAQSTSRDLYVPSTIPVSSGGGESYDALDFHAKETRLFLGAKTPLENGVTLGAHIEFDFIVNQGNGNEVVTNAYNPGLRRAFITYGNWLLGQDWSTFHNMGSLPETLDFVAFPTDGTVFSRQPMVRYSAGNFSIAAENPETTINSAGTVSAKNDGRVPDLMARWIAPVGNGGNFGIAGVVRQLSVDDAGGLDATEMGYGVSVSGKLVLGPSDDIRFQANWGDGIGRYIGLGISADAVVDGNDIEPIGIAAGYVAYRHAWTGKLRTTVTASAFQADNDVVLTGDGVTKSVVSGSINLLYSPVSKITVGAEYRHAEREIESGADGSLDRLQFSAKYVF</sequence>
<dbReference type="SUPFAM" id="SSF56935">
    <property type="entry name" value="Porins"/>
    <property type="match status" value="1"/>
</dbReference>
<reference evidence="1 2" key="1">
    <citation type="submission" date="2018-04" db="EMBL/GenBank/DDBJ databases">
        <title>Genomic Encyclopedia of Type Strains, Phase IV (KMG-IV): sequencing the most valuable type-strain genomes for metagenomic binning, comparative biology and taxonomic classification.</title>
        <authorList>
            <person name="Goeker M."/>
        </authorList>
    </citation>
    <scope>NUCLEOTIDE SEQUENCE [LARGE SCALE GENOMIC DNA]</scope>
    <source>
        <strain evidence="1 2">DSM 104150</strain>
    </source>
</reference>
<dbReference type="Proteomes" id="UP000248330">
    <property type="component" value="Unassembled WGS sequence"/>
</dbReference>
<dbReference type="Pfam" id="PF19577">
    <property type="entry name" value="DcaP"/>
    <property type="match status" value="1"/>
</dbReference>
<accession>A0A318EG70</accession>
<evidence type="ECO:0000313" key="2">
    <source>
        <dbReference type="Proteomes" id="UP000248330"/>
    </source>
</evidence>
<dbReference type="AlphaFoldDB" id="A0A318EG70"/>
<evidence type="ECO:0000313" key="1">
    <source>
        <dbReference type="EMBL" id="PXV69716.1"/>
    </source>
</evidence>
<proteinExistence type="predicted"/>